<dbReference type="PANTHER" id="PTHR22779">
    <property type="entry name" value="SD17342P"/>
    <property type="match status" value="1"/>
</dbReference>
<evidence type="ECO:0000256" key="1">
    <source>
        <dbReference type="ARBA" id="ARBA00004141"/>
    </source>
</evidence>
<dbReference type="OrthoDB" id="2131401at2759"/>
<dbReference type="PANTHER" id="PTHR22779:SF6">
    <property type="entry name" value="SD17342P"/>
    <property type="match status" value="1"/>
</dbReference>
<feature type="compositionally biased region" description="Acidic residues" evidence="6">
    <location>
        <begin position="102"/>
        <end position="112"/>
    </location>
</feature>
<feature type="region of interest" description="Disordered" evidence="6">
    <location>
        <begin position="88"/>
        <end position="122"/>
    </location>
</feature>
<evidence type="ECO:0000256" key="3">
    <source>
        <dbReference type="ARBA" id="ARBA00022692"/>
    </source>
</evidence>
<evidence type="ECO:0000313" key="9">
    <source>
        <dbReference type="Proteomes" id="UP000053593"/>
    </source>
</evidence>
<accession>A0A0D0ARC0</accession>
<gene>
    <name evidence="8" type="ORF">GYMLUDRAFT_207788</name>
</gene>
<reference evidence="8 9" key="1">
    <citation type="submission" date="2014-04" db="EMBL/GenBank/DDBJ databases">
        <title>Evolutionary Origins and Diversification of the Mycorrhizal Mutualists.</title>
        <authorList>
            <consortium name="DOE Joint Genome Institute"/>
            <consortium name="Mycorrhizal Genomics Consortium"/>
            <person name="Kohler A."/>
            <person name="Kuo A."/>
            <person name="Nagy L.G."/>
            <person name="Floudas D."/>
            <person name="Copeland A."/>
            <person name="Barry K.W."/>
            <person name="Cichocki N."/>
            <person name="Veneault-Fourrey C."/>
            <person name="LaButti K."/>
            <person name="Lindquist E.A."/>
            <person name="Lipzen A."/>
            <person name="Lundell T."/>
            <person name="Morin E."/>
            <person name="Murat C."/>
            <person name="Riley R."/>
            <person name="Ohm R."/>
            <person name="Sun H."/>
            <person name="Tunlid A."/>
            <person name="Henrissat B."/>
            <person name="Grigoriev I.V."/>
            <person name="Hibbett D.S."/>
            <person name="Martin F."/>
        </authorList>
    </citation>
    <scope>NUCLEOTIDE SEQUENCE [LARGE SCALE GENOMIC DNA]</scope>
    <source>
        <strain evidence="8 9">FD-317 M1</strain>
    </source>
</reference>
<keyword evidence="5 7" id="KW-0472">Membrane</keyword>
<evidence type="ECO:0000256" key="2">
    <source>
        <dbReference type="ARBA" id="ARBA00006325"/>
    </source>
</evidence>
<dbReference type="AlphaFoldDB" id="A0A0D0ARC0"/>
<sequence>MDRNSPNIDANPGSVVTNPSWPSLYNPRSELFSIQHHNPISPNGFYLVDSGDVFRFTLYWTLVFYIPVFVIFGLYAFFNLSFPPAKTNGRKNGLRASHQHDETEDDYGDEREEGILMTPRPSRTLPNGYETLRSDITSLPSSPHFRSPTSASHPILLSPSTPAGLLYPPSPTTRISRNPRQRNKKRKLKNERRSRVTFALLVLLSFLLLSLIGAVISSAIVGYVLTGLYRAGKFYMSTWVPFLWAAISVMVGMLNVWPSVINII</sequence>
<feature type="region of interest" description="Disordered" evidence="6">
    <location>
        <begin position="141"/>
        <end position="190"/>
    </location>
</feature>
<feature type="transmembrane region" description="Helical" evidence="7">
    <location>
        <begin position="238"/>
        <end position="257"/>
    </location>
</feature>
<organism evidence="8 9">
    <name type="scientific">Collybiopsis luxurians FD-317 M1</name>
    <dbReference type="NCBI Taxonomy" id="944289"/>
    <lineage>
        <taxon>Eukaryota</taxon>
        <taxon>Fungi</taxon>
        <taxon>Dikarya</taxon>
        <taxon>Basidiomycota</taxon>
        <taxon>Agaricomycotina</taxon>
        <taxon>Agaricomycetes</taxon>
        <taxon>Agaricomycetidae</taxon>
        <taxon>Agaricales</taxon>
        <taxon>Marasmiineae</taxon>
        <taxon>Omphalotaceae</taxon>
        <taxon>Collybiopsis</taxon>
        <taxon>Collybiopsis luxurians</taxon>
    </lineage>
</organism>
<protein>
    <submittedName>
        <fullName evidence="8">Uncharacterized protein</fullName>
    </submittedName>
</protein>
<comment type="similarity">
    <text evidence="2">Belongs to the TMEM170 family.</text>
</comment>
<dbReference type="HOGENOM" id="CLU_071343_0_0_1"/>
<evidence type="ECO:0000256" key="6">
    <source>
        <dbReference type="SAM" id="MobiDB-lite"/>
    </source>
</evidence>
<dbReference type="InterPro" id="IPR019334">
    <property type="entry name" value="TMEM170A/B/YPR153W-like"/>
</dbReference>
<dbReference type="GO" id="GO:0016020">
    <property type="term" value="C:membrane"/>
    <property type="evidence" value="ECO:0007669"/>
    <property type="project" value="UniProtKB-SubCell"/>
</dbReference>
<comment type="subcellular location">
    <subcellularLocation>
        <location evidence="1">Membrane</location>
        <topology evidence="1">Multi-pass membrane protein</topology>
    </subcellularLocation>
</comment>
<name>A0A0D0ARC0_9AGAR</name>
<feature type="transmembrane region" description="Helical" evidence="7">
    <location>
        <begin position="58"/>
        <end position="82"/>
    </location>
</feature>
<evidence type="ECO:0000256" key="5">
    <source>
        <dbReference type="ARBA" id="ARBA00023136"/>
    </source>
</evidence>
<proteinExistence type="inferred from homology"/>
<keyword evidence="9" id="KW-1185">Reference proteome</keyword>
<dbReference type="Proteomes" id="UP000053593">
    <property type="component" value="Unassembled WGS sequence"/>
</dbReference>
<dbReference type="EMBL" id="KN834836">
    <property type="protein sequence ID" value="KIK52915.1"/>
    <property type="molecule type" value="Genomic_DNA"/>
</dbReference>
<keyword evidence="3 7" id="KW-0812">Transmembrane</keyword>
<keyword evidence="4 7" id="KW-1133">Transmembrane helix</keyword>
<evidence type="ECO:0000313" key="8">
    <source>
        <dbReference type="EMBL" id="KIK52915.1"/>
    </source>
</evidence>
<feature type="compositionally biased region" description="Basic residues" evidence="6">
    <location>
        <begin position="177"/>
        <end position="190"/>
    </location>
</feature>
<feature type="transmembrane region" description="Helical" evidence="7">
    <location>
        <begin position="196"/>
        <end position="226"/>
    </location>
</feature>
<evidence type="ECO:0000256" key="4">
    <source>
        <dbReference type="ARBA" id="ARBA00022989"/>
    </source>
</evidence>
<evidence type="ECO:0000256" key="7">
    <source>
        <dbReference type="SAM" id="Phobius"/>
    </source>
</evidence>